<feature type="domain" description="PPE family C-terminal" evidence="4">
    <location>
        <begin position="309"/>
        <end position="383"/>
    </location>
</feature>
<sequence length="393" mass="39130">MFTPNFAARPPEVNATLIHGGDGSATLLLAASAWDALALNLRSAAHSYRGVVTRLTTEQWFGASSAAMAGKLMPYVRWTETTASAAEHTALQAKNAAGAFEAAIAVTVPPTAIVANRTHVESLLATNVFGQNTAAILAAEARYLEMWAQCAAAMYGYAAGASTAVQLTEFCPPGGQNSGPTDSSATEKTAQQAARADAAGPTESGPLATILGRLWDSSPSDGWLGDPGGGGIGPNANFWNTLTSTDMVNPAMITSVLADLAVVQEFNEAAPGAFAPGGVAPVAPPVSSAGLVNASVPPATAPAAPASVTAGMGRALPVGTLSAPAAWGAVAPTAPSTTVLPGHSPAATPHGGHGAPGVPLAARNGGTAGGPRYGVRPTVMARPPAAGYAPELF</sequence>
<dbReference type="InterPro" id="IPR038332">
    <property type="entry name" value="PPE_sf"/>
</dbReference>
<dbReference type="PANTHER" id="PTHR46766">
    <property type="entry name" value="GLUTAMINE-RICH PROTEIN 2"/>
    <property type="match status" value="1"/>
</dbReference>
<evidence type="ECO:0000259" key="3">
    <source>
        <dbReference type="Pfam" id="PF00823"/>
    </source>
</evidence>
<feature type="region of interest" description="Disordered" evidence="2">
    <location>
        <begin position="172"/>
        <end position="205"/>
    </location>
</feature>
<dbReference type="Proteomes" id="UP001055200">
    <property type="component" value="Chromosome"/>
</dbReference>
<dbReference type="InterPro" id="IPR022171">
    <property type="entry name" value="PPE_C"/>
</dbReference>
<protein>
    <submittedName>
        <fullName evidence="5">PPE family protein</fullName>
    </submittedName>
</protein>
<dbReference type="EMBL" id="CP092365">
    <property type="protein sequence ID" value="ULN53754.1"/>
    <property type="molecule type" value="Genomic_DNA"/>
</dbReference>
<dbReference type="InterPro" id="IPR000030">
    <property type="entry name" value="PPE_dom"/>
</dbReference>
<dbReference type="PANTHER" id="PTHR46766:SF1">
    <property type="entry name" value="GLUTAMINE-RICH PROTEIN 2"/>
    <property type="match status" value="1"/>
</dbReference>
<evidence type="ECO:0000313" key="6">
    <source>
        <dbReference type="Proteomes" id="UP001055200"/>
    </source>
</evidence>
<proteinExistence type="inferred from homology"/>
<dbReference type="Pfam" id="PF00823">
    <property type="entry name" value="PPE"/>
    <property type="match status" value="1"/>
</dbReference>
<keyword evidence="6" id="KW-1185">Reference proteome</keyword>
<dbReference type="Gene3D" id="1.20.1260.20">
    <property type="entry name" value="PPE superfamily"/>
    <property type="match status" value="1"/>
</dbReference>
<dbReference type="SUPFAM" id="SSF140459">
    <property type="entry name" value="PE/PPE dimer-like"/>
    <property type="match status" value="1"/>
</dbReference>
<evidence type="ECO:0000256" key="1">
    <source>
        <dbReference type="ARBA" id="ARBA00010652"/>
    </source>
</evidence>
<feature type="domain" description="PPE" evidence="3">
    <location>
        <begin position="5"/>
        <end position="166"/>
    </location>
</feature>
<evidence type="ECO:0000259" key="4">
    <source>
        <dbReference type="Pfam" id="PF12484"/>
    </source>
</evidence>
<gene>
    <name evidence="5" type="ORF">MIU77_05465</name>
</gene>
<dbReference type="Pfam" id="PF12484">
    <property type="entry name" value="PPE-SVP"/>
    <property type="match status" value="1"/>
</dbReference>
<evidence type="ECO:0000313" key="5">
    <source>
        <dbReference type="EMBL" id="ULN53754.1"/>
    </source>
</evidence>
<accession>A0ABY3U8K3</accession>
<feature type="compositionally biased region" description="Low complexity" evidence="2">
    <location>
        <begin position="190"/>
        <end position="199"/>
    </location>
</feature>
<organism evidence="5 6">
    <name type="scientific">Mycolicibacillus parakoreensis</name>
    <dbReference type="NCBI Taxonomy" id="1069221"/>
    <lineage>
        <taxon>Bacteria</taxon>
        <taxon>Bacillati</taxon>
        <taxon>Actinomycetota</taxon>
        <taxon>Actinomycetes</taxon>
        <taxon>Mycobacteriales</taxon>
        <taxon>Mycobacteriaceae</taxon>
        <taxon>Mycolicibacillus</taxon>
    </lineage>
</organism>
<comment type="similarity">
    <text evidence="1">Belongs to the mycobacterial PPE family.</text>
</comment>
<reference evidence="5" key="1">
    <citation type="submission" date="2022-08" db="EMBL/GenBank/DDBJ databases">
        <title>Complete genome sequence of 14 non-tuberculosis mycobacteria type-strains.</title>
        <authorList>
            <person name="Igarashi Y."/>
            <person name="Osugi A."/>
            <person name="Mitarai S."/>
        </authorList>
    </citation>
    <scope>NUCLEOTIDE SEQUENCE</scope>
    <source>
        <strain evidence="5">DSM 45575</strain>
    </source>
</reference>
<evidence type="ECO:0000256" key="2">
    <source>
        <dbReference type="SAM" id="MobiDB-lite"/>
    </source>
</evidence>
<name>A0ABY3U8K3_9MYCO</name>
<dbReference type="RefSeq" id="WP_240171999.1">
    <property type="nucleotide sequence ID" value="NZ_CP092365.1"/>
</dbReference>
<feature type="compositionally biased region" description="Polar residues" evidence="2">
    <location>
        <begin position="178"/>
        <end position="189"/>
    </location>
</feature>